<feature type="transmembrane region" description="Helical" evidence="1">
    <location>
        <begin position="43"/>
        <end position="68"/>
    </location>
</feature>
<keyword evidence="3" id="KW-1185">Reference proteome</keyword>
<organism evidence="2 3">
    <name type="scientific">Mucilaginibacter gracilis</name>
    <dbReference type="NCBI Taxonomy" id="423350"/>
    <lineage>
        <taxon>Bacteria</taxon>
        <taxon>Pseudomonadati</taxon>
        <taxon>Bacteroidota</taxon>
        <taxon>Sphingobacteriia</taxon>
        <taxon>Sphingobacteriales</taxon>
        <taxon>Sphingobacteriaceae</taxon>
        <taxon>Mucilaginibacter</taxon>
    </lineage>
</organism>
<feature type="transmembrane region" description="Helical" evidence="1">
    <location>
        <begin position="75"/>
        <end position="100"/>
    </location>
</feature>
<dbReference type="Proteomes" id="UP000268007">
    <property type="component" value="Unassembled WGS sequence"/>
</dbReference>
<accession>A0A495J1N0</accession>
<evidence type="ECO:0000313" key="3">
    <source>
        <dbReference type="Proteomes" id="UP000268007"/>
    </source>
</evidence>
<name>A0A495J1N0_9SPHI</name>
<gene>
    <name evidence="2" type="ORF">BDD43_2726</name>
</gene>
<reference evidence="2 3" key="1">
    <citation type="submission" date="2018-10" db="EMBL/GenBank/DDBJ databases">
        <title>Genomic Encyclopedia of Archaeal and Bacterial Type Strains, Phase II (KMG-II): from individual species to whole genera.</title>
        <authorList>
            <person name="Goeker M."/>
        </authorList>
    </citation>
    <scope>NUCLEOTIDE SEQUENCE [LARGE SCALE GENOMIC DNA]</scope>
    <source>
        <strain evidence="2 3">DSM 18602</strain>
    </source>
</reference>
<sequence length="150" mass="17460">MDHTLKYSFKVWVTSAILASILSWLIVFVQVNSIHDFILGLELLLGMPVMIVLTGMFTFPSAIILYFSVRYLTRYYIGFVCTKMILTLLGLLLTSVYVYMLNDFSFHSNIFTLDYLLVVAPYYFAIIISIWIYKLKNFSVDYRISNLKTN</sequence>
<keyword evidence="1" id="KW-0812">Transmembrane</keyword>
<dbReference type="EMBL" id="RBKU01000001">
    <property type="protein sequence ID" value="RKR82541.1"/>
    <property type="molecule type" value="Genomic_DNA"/>
</dbReference>
<keyword evidence="1" id="KW-1133">Transmembrane helix</keyword>
<protein>
    <submittedName>
        <fullName evidence="2">Uncharacterized protein</fullName>
    </submittedName>
</protein>
<feature type="transmembrane region" description="Helical" evidence="1">
    <location>
        <begin position="112"/>
        <end position="133"/>
    </location>
</feature>
<keyword evidence="1" id="KW-0472">Membrane</keyword>
<comment type="caution">
    <text evidence="2">The sequence shown here is derived from an EMBL/GenBank/DDBJ whole genome shotgun (WGS) entry which is preliminary data.</text>
</comment>
<feature type="transmembrane region" description="Helical" evidence="1">
    <location>
        <begin position="12"/>
        <end position="31"/>
    </location>
</feature>
<evidence type="ECO:0000313" key="2">
    <source>
        <dbReference type="EMBL" id="RKR82541.1"/>
    </source>
</evidence>
<proteinExistence type="predicted"/>
<dbReference type="AlphaFoldDB" id="A0A495J1N0"/>
<evidence type="ECO:0000256" key="1">
    <source>
        <dbReference type="SAM" id="Phobius"/>
    </source>
</evidence>